<organism evidence="2 3">
    <name type="scientific">Araneus ventricosus</name>
    <name type="common">Orbweaver spider</name>
    <name type="synonym">Epeira ventricosa</name>
    <dbReference type="NCBI Taxonomy" id="182803"/>
    <lineage>
        <taxon>Eukaryota</taxon>
        <taxon>Metazoa</taxon>
        <taxon>Ecdysozoa</taxon>
        <taxon>Arthropoda</taxon>
        <taxon>Chelicerata</taxon>
        <taxon>Arachnida</taxon>
        <taxon>Araneae</taxon>
        <taxon>Araneomorphae</taxon>
        <taxon>Entelegynae</taxon>
        <taxon>Araneoidea</taxon>
        <taxon>Araneidae</taxon>
        <taxon>Araneus</taxon>
    </lineage>
</organism>
<protein>
    <submittedName>
        <fullName evidence="2">Uncharacterized protein</fullName>
    </submittedName>
</protein>
<evidence type="ECO:0000313" key="2">
    <source>
        <dbReference type="EMBL" id="GBM25483.1"/>
    </source>
</evidence>
<evidence type="ECO:0000256" key="1">
    <source>
        <dbReference type="SAM" id="MobiDB-lite"/>
    </source>
</evidence>
<proteinExistence type="predicted"/>
<sequence>MLTTEYEFRDILLESEETDDVIVTEIDESEAHIDQWRVLEIKLSYLQEQKRDCVSVVSRTLVVIVRGVGVKRRAIIDSEFQRSYILKTTTEEMGYQSKQKEHLQHSLFGGSKTSVCQHEERMLWETGNCKQLKSELTAIEAELGWTVVGRTTNSETSLNNRDDIIVPSPKSKPVLPNITTERFSLSFSPAADSKEDSSEFYGSPRSGGNSRINHAIFKIEKKIAQNRPRRTLKLKRNSMVTKVQKKPSEIRKNVDSDTDSSSGFKSEVEKPASKAATKTRARKASVESSNQNPRKKPLQGRSS</sequence>
<feature type="compositionally biased region" description="Basic and acidic residues" evidence="1">
    <location>
        <begin position="246"/>
        <end position="255"/>
    </location>
</feature>
<gene>
    <name evidence="2" type="ORF">AVEN_62242_1</name>
</gene>
<evidence type="ECO:0000313" key="3">
    <source>
        <dbReference type="Proteomes" id="UP000499080"/>
    </source>
</evidence>
<feature type="compositionally biased region" description="Basic residues" evidence="1">
    <location>
        <begin position="293"/>
        <end position="303"/>
    </location>
</feature>
<dbReference type="Proteomes" id="UP000499080">
    <property type="component" value="Unassembled WGS sequence"/>
</dbReference>
<feature type="region of interest" description="Disordered" evidence="1">
    <location>
        <begin position="227"/>
        <end position="303"/>
    </location>
</feature>
<dbReference type="AlphaFoldDB" id="A0A4Y2E8J1"/>
<reference evidence="2 3" key="1">
    <citation type="journal article" date="2019" name="Sci. Rep.">
        <title>Orb-weaving spider Araneus ventricosus genome elucidates the spidroin gene catalogue.</title>
        <authorList>
            <person name="Kono N."/>
            <person name="Nakamura H."/>
            <person name="Ohtoshi R."/>
            <person name="Moran D.A.P."/>
            <person name="Shinohara A."/>
            <person name="Yoshida Y."/>
            <person name="Fujiwara M."/>
            <person name="Mori M."/>
            <person name="Tomita M."/>
            <person name="Arakawa K."/>
        </authorList>
    </citation>
    <scope>NUCLEOTIDE SEQUENCE [LARGE SCALE GENOMIC DNA]</scope>
</reference>
<keyword evidence="3" id="KW-1185">Reference proteome</keyword>
<name>A0A4Y2E8J1_ARAVE</name>
<dbReference type="EMBL" id="BGPR01000539">
    <property type="protein sequence ID" value="GBM25483.1"/>
    <property type="molecule type" value="Genomic_DNA"/>
</dbReference>
<feature type="compositionally biased region" description="Basic residues" evidence="1">
    <location>
        <begin position="227"/>
        <end position="236"/>
    </location>
</feature>
<comment type="caution">
    <text evidence="2">The sequence shown here is derived from an EMBL/GenBank/DDBJ whole genome shotgun (WGS) entry which is preliminary data.</text>
</comment>
<accession>A0A4Y2E8J1</accession>